<gene>
    <name evidence="1" type="ORF">QM481_14115</name>
</gene>
<reference evidence="1 2" key="1">
    <citation type="submission" date="2023-05" db="EMBL/GenBank/DDBJ databases">
        <title>Novel species of genus Flectobacillus isolated from stream in China.</title>
        <authorList>
            <person name="Lu H."/>
        </authorList>
    </citation>
    <scope>NUCLEOTIDE SEQUENCE [LARGE SCALE GENOMIC DNA]</scope>
    <source>
        <strain evidence="1 2">LFS242W</strain>
    </source>
</reference>
<dbReference type="Proteomes" id="UP001225761">
    <property type="component" value="Unassembled WGS sequence"/>
</dbReference>
<protein>
    <submittedName>
        <fullName evidence="1">Uncharacterized protein</fullName>
    </submittedName>
</protein>
<sequence>MVTKYISLLLIVLLNVPTFSKWSVVIYYQVNKSSIAKELCINRNRPQLHCDGKCFLAKKLKAADEREQKSTSDKLEKMQEITLFFQKIEAGITGESRVFRTLISINYFYIEPFLSARALSIFHPPQF</sequence>
<evidence type="ECO:0000313" key="1">
    <source>
        <dbReference type="EMBL" id="MDI9875673.1"/>
    </source>
</evidence>
<keyword evidence="2" id="KW-1185">Reference proteome</keyword>
<comment type="caution">
    <text evidence="1">The sequence shown here is derived from an EMBL/GenBank/DDBJ whole genome shotgun (WGS) entry which is preliminary data.</text>
</comment>
<organism evidence="1 2">
    <name type="scientific">Flectobacillus rivi</name>
    <dbReference type="NCBI Taxonomy" id="2984209"/>
    <lineage>
        <taxon>Bacteria</taxon>
        <taxon>Pseudomonadati</taxon>
        <taxon>Bacteroidota</taxon>
        <taxon>Cytophagia</taxon>
        <taxon>Cytophagales</taxon>
        <taxon>Flectobacillaceae</taxon>
        <taxon>Flectobacillus</taxon>
    </lineage>
</organism>
<name>A0ABT6Z3H4_9BACT</name>
<dbReference type="EMBL" id="JASHIE010000009">
    <property type="protein sequence ID" value="MDI9875673.1"/>
    <property type="molecule type" value="Genomic_DNA"/>
</dbReference>
<evidence type="ECO:0000313" key="2">
    <source>
        <dbReference type="Proteomes" id="UP001225761"/>
    </source>
</evidence>
<dbReference type="RefSeq" id="WP_283382209.1">
    <property type="nucleotide sequence ID" value="NZ_JASHIE010000009.1"/>
</dbReference>
<proteinExistence type="predicted"/>
<accession>A0ABT6Z3H4</accession>